<reference evidence="3" key="1">
    <citation type="journal article" date="2019" name="Int. J. Syst. Evol. Microbiol.">
        <title>The Global Catalogue of Microorganisms (GCM) 10K type strain sequencing project: providing services to taxonomists for standard genome sequencing and annotation.</title>
        <authorList>
            <consortium name="The Broad Institute Genomics Platform"/>
            <consortium name="The Broad Institute Genome Sequencing Center for Infectious Disease"/>
            <person name="Wu L."/>
            <person name="Ma J."/>
        </authorList>
    </citation>
    <scope>NUCLEOTIDE SEQUENCE [LARGE SCALE GENOMIC DNA]</scope>
    <source>
        <strain evidence="3">CGMCC 1.7003</strain>
    </source>
</reference>
<gene>
    <name evidence="2" type="ORF">GCM10010919_05270</name>
</gene>
<comment type="caution">
    <text evidence="2">The sequence shown here is derived from an EMBL/GenBank/DDBJ whole genome shotgun (WGS) entry which is preliminary data.</text>
</comment>
<proteinExistence type="inferred from homology"/>
<evidence type="ECO:0000256" key="1">
    <source>
        <dbReference type="ARBA" id="ARBA00005367"/>
    </source>
</evidence>
<dbReference type="Pfam" id="PF06062">
    <property type="entry name" value="UPF0231"/>
    <property type="match status" value="1"/>
</dbReference>
<dbReference type="Proteomes" id="UP000659697">
    <property type="component" value="Unassembled WGS sequence"/>
</dbReference>
<keyword evidence="3" id="KW-1185">Reference proteome</keyword>
<organism evidence="2 3">
    <name type="scientific">Alishewanella longhuensis</name>
    <dbReference type="NCBI Taxonomy" id="1091037"/>
    <lineage>
        <taxon>Bacteria</taxon>
        <taxon>Pseudomonadati</taxon>
        <taxon>Pseudomonadota</taxon>
        <taxon>Gammaproteobacteria</taxon>
        <taxon>Alteromonadales</taxon>
        <taxon>Alteromonadaceae</taxon>
        <taxon>Alishewanella</taxon>
    </lineage>
</organism>
<name>A0ABQ3KU39_9ALTE</name>
<dbReference type="InterPro" id="IPR008249">
    <property type="entry name" value="UPF0231"/>
</dbReference>
<comment type="similarity">
    <text evidence="1">Belongs to the UPF0231 family.</text>
</comment>
<evidence type="ECO:0000313" key="3">
    <source>
        <dbReference type="Proteomes" id="UP000659697"/>
    </source>
</evidence>
<accession>A0ABQ3KU39</accession>
<sequence length="125" mass="14907">MEYEFLYDRDSRRYRLSLASEQAALQHFLMDEFEHNKASYQQLITALRALTAYQEWQFFGREYSLLVQRQEVRICHNTLLSSEQFQLPELLEDADLQLDEHLLESECGLADLLLLLQAWQDFLSN</sequence>
<protein>
    <submittedName>
        <fullName evidence="2">Uncharacterized protein</fullName>
    </submittedName>
</protein>
<evidence type="ECO:0000313" key="2">
    <source>
        <dbReference type="EMBL" id="GHG61142.1"/>
    </source>
</evidence>
<dbReference type="RefSeq" id="WP_189429862.1">
    <property type="nucleotide sequence ID" value="NZ_BNAO01000001.1"/>
</dbReference>
<dbReference type="EMBL" id="BNAO01000001">
    <property type="protein sequence ID" value="GHG61142.1"/>
    <property type="molecule type" value="Genomic_DNA"/>
</dbReference>